<sequence length="65" mass="7594">TILAPIRRIPPEILAEIFVATIDDTTLCDPLDYDEMPWLLGRVCHSWRMVTESTPKLWSRIRVEL</sequence>
<accession>A0A067NH85</accession>
<name>A0A067NH85_PLEO1</name>
<proteinExistence type="predicted"/>
<dbReference type="Gene3D" id="1.20.1280.50">
    <property type="match status" value="1"/>
</dbReference>
<evidence type="ECO:0000313" key="2">
    <source>
        <dbReference type="Proteomes" id="UP000027073"/>
    </source>
</evidence>
<dbReference type="HOGENOM" id="CLU_018544_6_1_1"/>
<feature type="non-terminal residue" evidence="1">
    <location>
        <position position="1"/>
    </location>
</feature>
<dbReference type="VEuPathDB" id="FungiDB:PLEOSDRAFT_1026266"/>
<gene>
    <name evidence="1" type="ORF">PLEOSDRAFT_1026266</name>
</gene>
<reference evidence="2" key="1">
    <citation type="journal article" date="2014" name="Proc. Natl. Acad. Sci. U.S.A.">
        <title>Extensive sampling of basidiomycete genomes demonstrates inadequacy of the white-rot/brown-rot paradigm for wood decay fungi.</title>
        <authorList>
            <person name="Riley R."/>
            <person name="Salamov A.A."/>
            <person name="Brown D.W."/>
            <person name="Nagy L.G."/>
            <person name="Floudas D."/>
            <person name="Held B.W."/>
            <person name="Levasseur A."/>
            <person name="Lombard V."/>
            <person name="Morin E."/>
            <person name="Otillar R."/>
            <person name="Lindquist E.A."/>
            <person name="Sun H."/>
            <person name="LaButti K.M."/>
            <person name="Schmutz J."/>
            <person name="Jabbour D."/>
            <person name="Luo H."/>
            <person name="Baker S.E."/>
            <person name="Pisabarro A.G."/>
            <person name="Walton J.D."/>
            <person name="Blanchette R.A."/>
            <person name="Henrissat B."/>
            <person name="Martin F."/>
            <person name="Cullen D."/>
            <person name="Hibbett D.S."/>
            <person name="Grigoriev I.V."/>
        </authorList>
    </citation>
    <scope>NUCLEOTIDE SEQUENCE [LARGE SCALE GENOMIC DNA]</scope>
    <source>
        <strain evidence="2">PC15</strain>
    </source>
</reference>
<evidence type="ECO:0000313" key="1">
    <source>
        <dbReference type="EMBL" id="KDQ27363.1"/>
    </source>
</evidence>
<dbReference type="STRING" id="1137138.A0A067NH85"/>
<dbReference type="Proteomes" id="UP000027073">
    <property type="component" value="Unassembled WGS sequence"/>
</dbReference>
<dbReference type="OrthoDB" id="3063971at2759"/>
<organism evidence="1 2">
    <name type="scientific">Pleurotus ostreatus (strain PC15)</name>
    <name type="common">Oyster mushroom</name>
    <dbReference type="NCBI Taxonomy" id="1137138"/>
    <lineage>
        <taxon>Eukaryota</taxon>
        <taxon>Fungi</taxon>
        <taxon>Dikarya</taxon>
        <taxon>Basidiomycota</taxon>
        <taxon>Agaricomycotina</taxon>
        <taxon>Agaricomycetes</taxon>
        <taxon>Agaricomycetidae</taxon>
        <taxon>Agaricales</taxon>
        <taxon>Pleurotineae</taxon>
        <taxon>Pleurotaceae</taxon>
        <taxon>Pleurotus</taxon>
    </lineage>
</organism>
<dbReference type="EMBL" id="KL198008">
    <property type="protein sequence ID" value="KDQ27363.1"/>
    <property type="molecule type" value="Genomic_DNA"/>
</dbReference>
<dbReference type="InParanoid" id="A0A067NH85"/>
<feature type="non-terminal residue" evidence="1">
    <location>
        <position position="65"/>
    </location>
</feature>
<dbReference type="AlphaFoldDB" id="A0A067NH85"/>
<protein>
    <submittedName>
        <fullName evidence="1">Uncharacterized protein</fullName>
    </submittedName>
</protein>